<sequence length="57" mass="6653">MAEKAGKQQTYSKQAFVDAAKNSKERLILQVVLNDKKKYTQIDVKNLVNEWKKKEVK</sequence>
<accession>A0ABU0FS31</accession>
<dbReference type="RefSeq" id="WP_307191313.1">
    <property type="nucleotide sequence ID" value="NZ_JAUSUN010000004.1"/>
</dbReference>
<proteinExistence type="predicted"/>
<evidence type="ECO:0000313" key="2">
    <source>
        <dbReference type="Proteomes" id="UP001242313"/>
    </source>
</evidence>
<keyword evidence="2" id="KW-1185">Reference proteome</keyword>
<protein>
    <submittedName>
        <fullName evidence="1">Uncharacterized protein</fullName>
    </submittedName>
</protein>
<evidence type="ECO:0000313" key="1">
    <source>
        <dbReference type="EMBL" id="MDQ0412724.1"/>
    </source>
</evidence>
<comment type="caution">
    <text evidence="1">The sequence shown here is derived from an EMBL/GenBank/DDBJ whole genome shotgun (WGS) entry which is preliminary data.</text>
</comment>
<organism evidence="1 2">
    <name type="scientific">Mesobacillus stamsii</name>
    <dbReference type="NCBI Taxonomy" id="225347"/>
    <lineage>
        <taxon>Bacteria</taxon>
        <taxon>Bacillati</taxon>
        <taxon>Bacillota</taxon>
        <taxon>Bacilli</taxon>
        <taxon>Bacillales</taxon>
        <taxon>Bacillaceae</taxon>
        <taxon>Mesobacillus</taxon>
    </lineage>
</organism>
<dbReference type="Proteomes" id="UP001242313">
    <property type="component" value="Unassembled WGS sequence"/>
</dbReference>
<reference evidence="1 2" key="1">
    <citation type="submission" date="2023-07" db="EMBL/GenBank/DDBJ databases">
        <title>Genomic Encyclopedia of Type Strains, Phase IV (KMG-IV): sequencing the most valuable type-strain genomes for metagenomic binning, comparative biology and taxonomic classification.</title>
        <authorList>
            <person name="Goeker M."/>
        </authorList>
    </citation>
    <scope>NUCLEOTIDE SEQUENCE [LARGE SCALE GENOMIC DNA]</scope>
    <source>
        <strain evidence="1 2">DSM 19598</strain>
    </source>
</reference>
<name>A0ABU0FS31_9BACI</name>
<gene>
    <name evidence="1" type="ORF">J2S25_000904</name>
</gene>
<dbReference type="EMBL" id="JAUSUN010000004">
    <property type="protein sequence ID" value="MDQ0412724.1"/>
    <property type="molecule type" value="Genomic_DNA"/>
</dbReference>